<proteinExistence type="predicted"/>
<evidence type="ECO:0000313" key="2">
    <source>
        <dbReference type="Proteomes" id="UP000523545"/>
    </source>
</evidence>
<dbReference type="AlphaFoldDB" id="A0A7Y9WVT5"/>
<comment type="caution">
    <text evidence="1">The sequence shown here is derived from an EMBL/GenBank/DDBJ whole genome shotgun (WGS) entry which is preliminary data.</text>
</comment>
<dbReference type="Proteomes" id="UP000523545">
    <property type="component" value="Unassembled WGS sequence"/>
</dbReference>
<sequence length="37" mass="4105">MGRAGLIEKDRKLLFAGFRPQRVRAYVDGRLVAEGSA</sequence>
<dbReference type="EMBL" id="JACCHK010000001">
    <property type="protein sequence ID" value="NYH40502.1"/>
    <property type="molecule type" value="Genomic_DNA"/>
</dbReference>
<organism evidence="1 2">
    <name type="scientific">Micromonospora jinlongensis</name>
    <dbReference type="NCBI Taxonomy" id="1287877"/>
    <lineage>
        <taxon>Bacteria</taxon>
        <taxon>Bacillati</taxon>
        <taxon>Actinomycetota</taxon>
        <taxon>Actinomycetes</taxon>
        <taxon>Micromonosporales</taxon>
        <taxon>Micromonosporaceae</taxon>
        <taxon>Micromonospora</taxon>
    </lineage>
</organism>
<evidence type="ECO:0000313" key="1">
    <source>
        <dbReference type="EMBL" id="NYH40502.1"/>
    </source>
</evidence>
<gene>
    <name evidence="1" type="ORF">HNR22_000229</name>
</gene>
<name>A0A7Y9WVT5_9ACTN</name>
<reference evidence="1 2" key="1">
    <citation type="submission" date="2020-07" db="EMBL/GenBank/DDBJ databases">
        <title>Sequencing the genomes of 1000 actinobacteria strains.</title>
        <authorList>
            <person name="Klenk H.-P."/>
        </authorList>
    </citation>
    <scope>NUCLEOTIDE SEQUENCE [LARGE SCALE GENOMIC DNA]</scope>
    <source>
        <strain evidence="1 2">DSM 45876</strain>
    </source>
</reference>
<accession>A0A7Y9WVT5</accession>
<protein>
    <submittedName>
        <fullName evidence="1">Uncharacterized protein</fullName>
    </submittedName>
</protein>
<keyword evidence="2" id="KW-1185">Reference proteome</keyword>